<dbReference type="Gene3D" id="3.30.300.30">
    <property type="match status" value="1"/>
</dbReference>
<evidence type="ECO:0000259" key="2">
    <source>
        <dbReference type="Pfam" id="PF00501"/>
    </source>
</evidence>
<dbReference type="RefSeq" id="WP_197946198.1">
    <property type="nucleotide sequence ID" value="NZ_AP022871.1"/>
</dbReference>
<organism evidence="5 6">
    <name type="scientific">Phytohabitans suffuscus</name>
    <dbReference type="NCBI Taxonomy" id="624315"/>
    <lineage>
        <taxon>Bacteria</taxon>
        <taxon>Bacillati</taxon>
        <taxon>Actinomycetota</taxon>
        <taxon>Actinomycetes</taxon>
        <taxon>Micromonosporales</taxon>
        <taxon>Micromonosporaceae</taxon>
    </lineage>
</organism>
<protein>
    <submittedName>
        <fullName evidence="5">Putative fatty-acid-CoA ligase FadD</fullName>
    </submittedName>
</protein>
<dbReference type="CDD" id="cd03450">
    <property type="entry name" value="NodN"/>
    <property type="match status" value="1"/>
</dbReference>
<proteinExistence type="inferred from homology"/>
<dbReference type="PANTHER" id="PTHR43767:SF1">
    <property type="entry name" value="NONRIBOSOMAL PEPTIDE SYNTHASE PES1 (EUROFUNG)-RELATED"/>
    <property type="match status" value="1"/>
</dbReference>
<dbReference type="KEGG" id="psuu:Psuf_082940"/>
<dbReference type="GO" id="GO:0016878">
    <property type="term" value="F:acid-thiol ligase activity"/>
    <property type="evidence" value="ECO:0007669"/>
    <property type="project" value="UniProtKB-ARBA"/>
</dbReference>
<reference evidence="5 6" key="1">
    <citation type="submission" date="2020-03" db="EMBL/GenBank/DDBJ databases">
        <title>Whole genome shotgun sequence of Phytohabitans suffuscus NBRC 105367.</title>
        <authorList>
            <person name="Komaki H."/>
            <person name="Tamura T."/>
        </authorList>
    </citation>
    <scope>NUCLEOTIDE SEQUENCE [LARGE SCALE GENOMIC DNA]</scope>
    <source>
        <strain evidence="5 6">NBRC 105367</strain>
    </source>
</reference>
<keyword evidence="5" id="KW-0436">Ligase</keyword>
<dbReference type="InterPro" id="IPR002539">
    <property type="entry name" value="MaoC-like_dom"/>
</dbReference>
<keyword evidence="6" id="KW-1185">Reference proteome</keyword>
<dbReference type="InterPro" id="IPR045851">
    <property type="entry name" value="AMP-bd_C_sf"/>
</dbReference>
<dbReference type="Pfam" id="PF01575">
    <property type="entry name" value="MaoC_dehydratas"/>
    <property type="match status" value="1"/>
</dbReference>
<dbReference type="InterPro" id="IPR025110">
    <property type="entry name" value="AMP-bd_C"/>
</dbReference>
<evidence type="ECO:0000313" key="5">
    <source>
        <dbReference type="EMBL" id="BCB90981.1"/>
    </source>
</evidence>
<comment type="similarity">
    <text evidence="1">Belongs to the enoyl-CoA hydratase/isomerase family.</text>
</comment>
<dbReference type="Pfam" id="PF13193">
    <property type="entry name" value="AMP-binding_C"/>
    <property type="match status" value="1"/>
</dbReference>
<gene>
    <name evidence="5" type="ORF">Psuf_082940</name>
</gene>
<dbReference type="AlphaFoldDB" id="A0A6F8YYR2"/>
<dbReference type="InterPro" id="IPR029069">
    <property type="entry name" value="HotDog_dom_sf"/>
</dbReference>
<dbReference type="Pfam" id="PF00501">
    <property type="entry name" value="AMP-binding"/>
    <property type="match status" value="1"/>
</dbReference>
<dbReference type="InterPro" id="IPR042099">
    <property type="entry name" value="ANL_N_sf"/>
</dbReference>
<dbReference type="SUPFAM" id="SSF56801">
    <property type="entry name" value="Acetyl-CoA synthetase-like"/>
    <property type="match status" value="1"/>
</dbReference>
<feature type="domain" description="MaoC-like" evidence="3">
    <location>
        <begin position="537"/>
        <end position="642"/>
    </location>
</feature>
<evidence type="ECO:0000256" key="1">
    <source>
        <dbReference type="ARBA" id="ARBA00005254"/>
    </source>
</evidence>
<accession>A0A6F8YYR2</accession>
<feature type="domain" description="AMP-dependent synthetase/ligase" evidence="2">
    <location>
        <begin position="10"/>
        <end position="366"/>
    </location>
</feature>
<evidence type="ECO:0000259" key="3">
    <source>
        <dbReference type="Pfam" id="PF01575"/>
    </source>
</evidence>
<evidence type="ECO:0000259" key="4">
    <source>
        <dbReference type="Pfam" id="PF13193"/>
    </source>
</evidence>
<dbReference type="InterPro" id="IPR000873">
    <property type="entry name" value="AMP-dep_synth/lig_dom"/>
</dbReference>
<dbReference type="PANTHER" id="PTHR43767">
    <property type="entry name" value="LONG-CHAIN-FATTY-ACID--COA LIGASE"/>
    <property type="match status" value="1"/>
</dbReference>
<reference evidence="5 6" key="2">
    <citation type="submission" date="2020-03" db="EMBL/GenBank/DDBJ databases">
        <authorList>
            <person name="Ichikawa N."/>
            <person name="Kimura A."/>
            <person name="Kitahashi Y."/>
            <person name="Uohara A."/>
        </authorList>
    </citation>
    <scope>NUCLEOTIDE SEQUENCE [LARGE SCALE GENOMIC DNA]</scope>
    <source>
        <strain evidence="5 6">NBRC 105367</strain>
    </source>
</reference>
<feature type="domain" description="AMP-binding enzyme C-terminal" evidence="4">
    <location>
        <begin position="437"/>
        <end position="510"/>
    </location>
</feature>
<evidence type="ECO:0000313" key="6">
    <source>
        <dbReference type="Proteomes" id="UP000503011"/>
    </source>
</evidence>
<dbReference type="InterPro" id="IPR039375">
    <property type="entry name" value="NodN-like"/>
</dbReference>
<dbReference type="SUPFAM" id="SSF54637">
    <property type="entry name" value="Thioesterase/thiol ester dehydrase-isomerase"/>
    <property type="match status" value="1"/>
</dbReference>
<sequence>MRESFATVLETVADQLGERPAVIHGDRRRTWADLDERAARLAGHLAGRGIGTGDRVAIALHNGIEYVESLLAVLKLRAVPVNVNYRYREAELRHLLEDAGARAMVLDPSLSERVEAVRREYPGLRTLLPLPAYEEAMAHPPLPRQERGDDEWQLYTGGTTGLPRGVVSRHSWLFAVCVQSSYAVLDRPVPTDLDQLAEVTRRIRDEGPGLVCLAVAPLMHGAGVYNTLATLLGGGTVVFLTSRSYDPAETARLLAEHRVTDMGMVGDVFARPLADELDRAAAAGTPYDLSHLRRVRSVGVMWSAGVKRRLLEHGDFGCYDTIAASEGGPFALRVTRRGDPVATARFVLAPGARLIGEDGEDVPPGSGQVGTLAAPTDEFIHYHGDEEATARTFRWVGGRRYCMPGDLATLEEDGTLVLRGRGSGVINTGGEKVFAEEVEQVLLRHPAVGDAVVVGVPDERWGSRVVAVVAATGVLTAAEVRAFVGEHLADHKRPREVVFVPSIRRSPAGKADLRWAASVASVAPVVASGPDGVRALVGKHLGYTPYHEVTQERVNLFADATGDRQWIHVDPARAAAGPYGGTIAHGFLTLSLTTFFLPQLIRFEGFTMGVNYGCEKVRFPAPVPVGGLLRCGAAVDAVTDVPGGVQTTLTLTFEVRGQAKPSCVATVVVRQYGPAGP</sequence>
<dbReference type="Gene3D" id="3.40.50.12780">
    <property type="entry name" value="N-terminal domain of ligase-like"/>
    <property type="match status" value="1"/>
</dbReference>
<dbReference type="Gene3D" id="3.10.129.10">
    <property type="entry name" value="Hotdog Thioesterase"/>
    <property type="match status" value="1"/>
</dbReference>
<dbReference type="InterPro" id="IPR050237">
    <property type="entry name" value="ATP-dep_AMP-bd_enzyme"/>
</dbReference>
<dbReference type="Proteomes" id="UP000503011">
    <property type="component" value="Chromosome"/>
</dbReference>
<dbReference type="EMBL" id="AP022871">
    <property type="protein sequence ID" value="BCB90981.1"/>
    <property type="molecule type" value="Genomic_DNA"/>
</dbReference>
<name>A0A6F8YYR2_9ACTN</name>